<dbReference type="Proteomes" id="UP000078550">
    <property type="component" value="Unassembled WGS sequence"/>
</dbReference>
<feature type="compositionally biased region" description="Basic and acidic residues" evidence="1">
    <location>
        <begin position="16"/>
        <end position="38"/>
    </location>
</feature>
<dbReference type="EMBL" id="FLRD01000047">
    <property type="protein sequence ID" value="SBT32903.1"/>
    <property type="molecule type" value="Genomic_DNA"/>
</dbReference>
<dbReference type="AlphaFoldDB" id="A0A1A8YMT6"/>
<name>A0A1A8YMT6_PLAOA</name>
<gene>
    <name evidence="2" type="ORF">POVWA1_014410</name>
    <name evidence="3" type="ORF">POVWA2_014250</name>
</gene>
<evidence type="ECO:0000313" key="3">
    <source>
        <dbReference type="EMBL" id="SBT33339.1"/>
    </source>
</evidence>
<evidence type="ECO:0000313" key="5">
    <source>
        <dbReference type="Proteomes" id="UP000078555"/>
    </source>
</evidence>
<evidence type="ECO:0000313" key="2">
    <source>
        <dbReference type="EMBL" id="SBT32903.1"/>
    </source>
</evidence>
<sequence>MELEINENANPCNNLKNEKENVEGKNDGLLFDTRKEENGNSPYHDISPERKEEIVTGSVKKNKNAFAGHIALEAVAKASRFISKNERIQKEYSGVGLNNEKSFDEGDNKHMDSQGVHFIDGVENVTELQPKKKFLLGAKPILPGIDKELLEKLKSRKV</sequence>
<reference evidence="4 5" key="2">
    <citation type="submission" date="2016-05" db="EMBL/GenBank/DDBJ databases">
        <authorList>
            <person name="Naeem Raeece"/>
        </authorList>
    </citation>
    <scope>NUCLEOTIDE SEQUENCE [LARGE SCALE GENOMIC DNA]</scope>
</reference>
<dbReference type="Proteomes" id="UP000078555">
    <property type="component" value="Unassembled WGS sequence"/>
</dbReference>
<protein>
    <submittedName>
        <fullName evidence="2">Uncharacterized protein</fullName>
    </submittedName>
</protein>
<organism evidence="2 5">
    <name type="scientific">Plasmodium ovale wallikeri</name>
    <dbReference type="NCBI Taxonomy" id="864142"/>
    <lineage>
        <taxon>Eukaryota</taxon>
        <taxon>Sar</taxon>
        <taxon>Alveolata</taxon>
        <taxon>Apicomplexa</taxon>
        <taxon>Aconoidasida</taxon>
        <taxon>Haemosporida</taxon>
        <taxon>Plasmodiidae</taxon>
        <taxon>Plasmodium</taxon>
        <taxon>Plasmodium (Plasmodium)</taxon>
    </lineage>
</organism>
<accession>A0A1A8YMT6</accession>
<evidence type="ECO:0000256" key="1">
    <source>
        <dbReference type="SAM" id="MobiDB-lite"/>
    </source>
</evidence>
<proteinExistence type="predicted"/>
<feature type="region of interest" description="Disordered" evidence="1">
    <location>
        <begin position="1"/>
        <end position="48"/>
    </location>
</feature>
<reference evidence="2" key="1">
    <citation type="submission" date="2016-05" db="EMBL/GenBank/DDBJ databases">
        <authorList>
            <person name="Lavstsen T."/>
            <person name="Jespersen J.S."/>
        </authorList>
    </citation>
    <scope>NUCLEOTIDE SEQUENCE [LARGE SCALE GENOMIC DNA]</scope>
</reference>
<keyword evidence="5" id="KW-1185">Reference proteome</keyword>
<evidence type="ECO:0000313" key="4">
    <source>
        <dbReference type="Proteomes" id="UP000078550"/>
    </source>
</evidence>
<dbReference type="EMBL" id="FLRE01000058">
    <property type="protein sequence ID" value="SBT33339.1"/>
    <property type="molecule type" value="Genomic_DNA"/>
</dbReference>